<organism evidence="1 2">
    <name type="scientific">Portunus trituberculatus</name>
    <name type="common">Swimming crab</name>
    <name type="synonym">Neptunus trituberculatus</name>
    <dbReference type="NCBI Taxonomy" id="210409"/>
    <lineage>
        <taxon>Eukaryota</taxon>
        <taxon>Metazoa</taxon>
        <taxon>Ecdysozoa</taxon>
        <taxon>Arthropoda</taxon>
        <taxon>Crustacea</taxon>
        <taxon>Multicrustacea</taxon>
        <taxon>Malacostraca</taxon>
        <taxon>Eumalacostraca</taxon>
        <taxon>Eucarida</taxon>
        <taxon>Decapoda</taxon>
        <taxon>Pleocyemata</taxon>
        <taxon>Brachyura</taxon>
        <taxon>Eubrachyura</taxon>
        <taxon>Portunoidea</taxon>
        <taxon>Portunidae</taxon>
        <taxon>Portuninae</taxon>
        <taxon>Portunus</taxon>
    </lineage>
</organism>
<proteinExistence type="predicted"/>
<dbReference type="EMBL" id="VSRR010020494">
    <property type="protein sequence ID" value="MPC63171.1"/>
    <property type="molecule type" value="Genomic_DNA"/>
</dbReference>
<evidence type="ECO:0000313" key="2">
    <source>
        <dbReference type="Proteomes" id="UP000324222"/>
    </source>
</evidence>
<evidence type="ECO:0000313" key="1">
    <source>
        <dbReference type="EMBL" id="MPC63171.1"/>
    </source>
</evidence>
<comment type="caution">
    <text evidence="1">The sequence shown here is derived from an EMBL/GenBank/DDBJ whole genome shotgun (WGS) entry which is preliminary data.</text>
</comment>
<reference evidence="1 2" key="1">
    <citation type="submission" date="2019-05" db="EMBL/GenBank/DDBJ databases">
        <title>Another draft genome of Portunus trituberculatus and its Hox gene families provides insights of decapod evolution.</title>
        <authorList>
            <person name="Jeong J.-H."/>
            <person name="Song I."/>
            <person name="Kim S."/>
            <person name="Choi T."/>
            <person name="Kim D."/>
            <person name="Ryu S."/>
            <person name="Kim W."/>
        </authorList>
    </citation>
    <scope>NUCLEOTIDE SEQUENCE [LARGE SCALE GENOMIC DNA]</scope>
    <source>
        <tissue evidence="1">Muscle</tissue>
    </source>
</reference>
<name>A0A5B7GSH5_PORTR</name>
<gene>
    <name evidence="1" type="ORF">E2C01_057265</name>
</gene>
<dbReference type="Proteomes" id="UP000324222">
    <property type="component" value="Unassembled WGS sequence"/>
</dbReference>
<sequence>MEEKGPRQLNVGETDWTICKVCLVERSWGAAGGGRQILITCSRGVLPRLMPLPCVRSCVTSTVWCLIGVNLLLTSLTTTITTRSFSSPSTPPPFPVLHHYYTDISVACCTSHCTSSACLQELILKYNGDSCYFSITTFTIRVGWARRQELHGTGEAIHRLPLGRRAATSSRHLLTGGRQGGHKLVQAVSLPLTA</sequence>
<accession>A0A5B7GSH5</accession>
<dbReference type="AlphaFoldDB" id="A0A5B7GSH5"/>
<protein>
    <submittedName>
        <fullName evidence="1">Uncharacterized protein</fullName>
    </submittedName>
</protein>
<keyword evidence="2" id="KW-1185">Reference proteome</keyword>